<keyword evidence="3 7" id="KW-0812">Transmembrane</keyword>
<reference evidence="10" key="1">
    <citation type="submission" date="2021-03" db="EMBL/GenBank/DDBJ databases">
        <title>Leucobacter chromiisoli sp. nov., isolated from chromium-containing soil of chemical plant.</title>
        <authorList>
            <person name="Xu Z."/>
        </authorList>
    </citation>
    <scope>NUCLEOTIDE SEQUENCE</scope>
    <source>
        <strain evidence="10">S27</strain>
    </source>
</reference>
<evidence type="ECO:0000256" key="1">
    <source>
        <dbReference type="ARBA" id="ARBA00004141"/>
    </source>
</evidence>
<evidence type="ECO:0000256" key="7">
    <source>
        <dbReference type="SAM" id="Phobius"/>
    </source>
</evidence>
<accession>A0A939MPY4</accession>
<feature type="chain" id="PRO_5037298394" evidence="8">
    <location>
        <begin position="23"/>
        <end position="336"/>
    </location>
</feature>
<dbReference type="InterPro" id="IPR050638">
    <property type="entry name" value="AA-Vitamin_Transporters"/>
</dbReference>
<evidence type="ECO:0000313" key="10">
    <source>
        <dbReference type="EMBL" id="MBO1902466.1"/>
    </source>
</evidence>
<dbReference type="InterPro" id="IPR000620">
    <property type="entry name" value="EamA_dom"/>
</dbReference>
<dbReference type="PANTHER" id="PTHR32322:SF2">
    <property type="entry name" value="EAMA DOMAIN-CONTAINING PROTEIN"/>
    <property type="match status" value="1"/>
</dbReference>
<keyword evidence="4 7" id="KW-1133">Transmembrane helix</keyword>
<comment type="similarity">
    <text evidence="2">Belongs to the EamA transporter family.</text>
</comment>
<keyword evidence="5 7" id="KW-0472">Membrane</keyword>
<name>A0A939MPY4_9MICO</name>
<feature type="domain" description="EamA" evidence="9">
    <location>
        <begin position="1"/>
        <end position="155"/>
    </location>
</feature>
<gene>
    <name evidence="10" type="ORF">J4H92_10955</name>
</gene>
<dbReference type="EMBL" id="JAGDYM010000012">
    <property type="protein sequence ID" value="MBO1902466.1"/>
    <property type="molecule type" value="Genomic_DNA"/>
</dbReference>
<protein>
    <submittedName>
        <fullName evidence="10">EamA family transporter</fullName>
    </submittedName>
</protein>
<proteinExistence type="inferred from homology"/>
<sequence length="336" mass="33783">MWAILAVIFAALCFSTTGTAQALAGVDASPTAVGAARILLGGGILGIVALIHGRRAAPTDAGAARARIEGSVVPPQALAPRSWLAALLGAAGVVAYQPLFFLGTQQNGVAIGTVVALGSAPILTGLLELVVRRRRPAARWLAATAIALLGVVLVSGMLGGVLGGDATIHAAGLLASIGAGGSYAVYTIAGKSLIDQGWSSSRAMGIVFGLAALISAPVLAVAGAGWILTPRGALLVLWLGLVTTAFAYLLFGWGLARLRATTVSTLTLAEPLGATLLGLLVLHEQLTALAALGLVVIAAGLLMLALPSRRAERRPAPNSLESDERSRDGAPRAAAS</sequence>
<feature type="domain" description="EamA" evidence="9">
    <location>
        <begin position="172"/>
        <end position="305"/>
    </location>
</feature>
<evidence type="ECO:0000256" key="6">
    <source>
        <dbReference type="SAM" id="MobiDB-lite"/>
    </source>
</evidence>
<dbReference type="InterPro" id="IPR037185">
    <property type="entry name" value="EmrE-like"/>
</dbReference>
<dbReference type="PANTHER" id="PTHR32322">
    <property type="entry name" value="INNER MEMBRANE TRANSPORTER"/>
    <property type="match status" value="1"/>
</dbReference>
<feature type="transmembrane region" description="Helical" evidence="7">
    <location>
        <begin position="288"/>
        <end position="306"/>
    </location>
</feature>
<evidence type="ECO:0000256" key="4">
    <source>
        <dbReference type="ARBA" id="ARBA00022989"/>
    </source>
</evidence>
<comment type="subcellular location">
    <subcellularLocation>
        <location evidence="1">Membrane</location>
        <topology evidence="1">Multi-pass membrane protein</topology>
    </subcellularLocation>
</comment>
<dbReference type="Proteomes" id="UP000664382">
    <property type="component" value="Unassembled WGS sequence"/>
</dbReference>
<evidence type="ECO:0000256" key="5">
    <source>
        <dbReference type="ARBA" id="ARBA00023136"/>
    </source>
</evidence>
<organism evidence="10 11">
    <name type="scientific">Leucobacter weissii</name>
    <dbReference type="NCBI Taxonomy" id="1983706"/>
    <lineage>
        <taxon>Bacteria</taxon>
        <taxon>Bacillati</taxon>
        <taxon>Actinomycetota</taxon>
        <taxon>Actinomycetes</taxon>
        <taxon>Micrococcales</taxon>
        <taxon>Microbacteriaceae</taxon>
        <taxon>Leucobacter</taxon>
    </lineage>
</organism>
<feature type="transmembrane region" description="Helical" evidence="7">
    <location>
        <begin position="32"/>
        <end position="51"/>
    </location>
</feature>
<feature type="signal peptide" evidence="8">
    <location>
        <begin position="1"/>
        <end position="22"/>
    </location>
</feature>
<dbReference type="Gene3D" id="1.10.3730.20">
    <property type="match status" value="1"/>
</dbReference>
<dbReference type="SUPFAM" id="SSF103481">
    <property type="entry name" value="Multidrug resistance efflux transporter EmrE"/>
    <property type="match status" value="2"/>
</dbReference>
<feature type="transmembrane region" description="Helical" evidence="7">
    <location>
        <begin position="109"/>
        <end position="131"/>
    </location>
</feature>
<evidence type="ECO:0000313" key="11">
    <source>
        <dbReference type="Proteomes" id="UP000664382"/>
    </source>
</evidence>
<evidence type="ECO:0000256" key="3">
    <source>
        <dbReference type="ARBA" id="ARBA00022692"/>
    </source>
</evidence>
<dbReference type="Pfam" id="PF00892">
    <property type="entry name" value="EamA"/>
    <property type="match status" value="2"/>
</dbReference>
<feature type="transmembrane region" description="Helical" evidence="7">
    <location>
        <begin position="206"/>
        <end position="229"/>
    </location>
</feature>
<feature type="transmembrane region" description="Helical" evidence="7">
    <location>
        <begin position="83"/>
        <end position="103"/>
    </location>
</feature>
<keyword evidence="11" id="KW-1185">Reference proteome</keyword>
<feature type="transmembrane region" description="Helical" evidence="7">
    <location>
        <begin position="168"/>
        <end position="186"/>
    </location>
</feature>
<feature type="transmembrane region" description="Helical" evidence="7">
    <location>
        <begin position="140"/>
        <end position="162"/>
    </location>
</feature>
<evidence type="ECO:0000256" key="8">
    <source>
        <dbReference type="SAM" id="SignalP"/>
    </source>
</evidence>
<dbReference type="RefSeq" id="WP_208098234.1">
    <property type="nucleotide sequence ID" value="NZ_JAGDYM010000012.1"/>
</dbReference>
<comment type="caution">
    <text evidence="10">The sequence shown here is derived from an EMBL/GenBank/DDBJ whole genome shotgun (WGS) entry which is preliminary data.</text>
</comment>
<feature type="transmembrane region" description="Helical" evidence="7">
    <location>
        <begin position="235"/>
        <end position="256"/>
    </location>
</feature>
<feature type="transmembrane region" description="Helical" evidence="7">
    <location>
        <begin position="263"/>
        <end position="282"/>
    </location>
</feature>
<dbReference type="AlphaFoldDB" id="A0A939MPY4"/>
<evidence type="ECO:0000256" key="2">
    <source>
        <dbReference type="ARBA" id="ARBA00007362"/>
    </source>
</evidence>
<dbReference type="GO" id="GO:0016020">
    <property type="term" value="C:membrane"/>
    <property type="evidence" value="ECO:0007669"/>
    <property type="project" value="UniProtKB-SubCell"/>
</dbReference>
<evidence type="ECO:0000259" key="9">
    <source>
        <dbReference type="Pfam" id="PF00892"/>
    </source>
</evidence>
<feature type="region of interest" description="Disordered" evidence="6">
    <location>
        <begin position="312"/>
        <end position="336"/>
    </location>
</feature>
<keyword evidence="8" id="KW-0732">Signal</keyword>